<feature type="region of interest" description="Disordered" evidence="1">
    <location>
        <begin position="442"/>
        <end position="520"/>
    </location>
</feature>
<dbReference type="InParanoid" id="G8ZTK7"/>
<feature type="compositionally biased region" description="Polar residues" evidence="1">
    <location>
        <begin position="808"/>
        <end position="824"/>
    </location>
</feature>
<dbReference type="PANTHER" id="PTHR28051:SF1">
    <property type="entry name" value="PROTEIN MTL1-RELATED"/>
    <property type="match status" value="1"/>
</dbReference>
<feature type="region of interest" description="Disordered" evidence="1">
    <location>
        <begin position="617"/>
        <end position="650"/>
    </location>
</feature>
<feature type="compositionally biased region" description="Basic and acidic residues" evidence="1">
    <location>
        <begin position="927"/>
        <end position="938"/>
    </location>
</feature>
<dbReference type="KEGG" id="tdl:TDEL_0D03670"/>
<evidence type="ECO:0000259" key="2">
    <source>
        <dbReference type="Pfam" id="PF08550"/>
    </source>
</evidence>
<dbReference type="PANTHER" id="PTHR28051">
    <property type="entry name" value="PROTEIN MTL1-RELATED"/>
    <property type="match status" value="1"/>
</dbReference>
<dbReference type="STRING" id="1076872.G8ZTK7"/>
<evidence type="ECO:0000313" key="4">
    <source>
        <dbReference type="Proteomes" id="UP000005627"/>
    </source>
</evidence>
<proteinExistence type="predicted"/>
<evidence type="ECO:0000313" key="3">
    <source>
        <dbReference type="EMBL" id="CCE91951.1"/>
    </source>
</evidence>
<organism evidence="3 4">
    <name type="scientific">Torulaspora delbrueckii</name>
    <name type="common">Yeast</name>
    <name type="synonym">Candida colliculosa</name>
    <dbReference type="NCBI Taxonomy" id="4950"/>
    <lineage>
        <taxon>Eukaryota</taxon>
        <taxon>Fungi</taxon>
        <taxon>Dikarya</taxon>
        <taxon>Ascomycota</taxon>
        <taxon>Saccharomycotina</taxon>
        <taxon>Saccharomycetes</taxon>
        <taxon>Saccharomycetales</taxon>
        <taxon>Saccharomycetaceae</taxon>
        <taxon>Torulaspora</taxon>
    </lineage>
</organism>
<dbReference type="GO" id="GO:0000164">
    <property type="term" value="C:protein phosphatase type 1 complex"/>
    <property type="evidence" value="ECO:0007669"/>
    <property type="project" value="EnsemblFungi"/>
</dbReference>
<name>G8ZTK7_TORDE</name>
<feature type="compositionally biased region" description="Low complexity" evidence="1">
    <location>
        <begin position="468"/>
        <end position="481"/>
    </location>
</feature>
<dbReference type="eggNOG" id="ENOG502QSII">
    <property type="taxonomic scope" value="Eukaryota"/>
</dbReference>
<reference evidence="3 4" key="1">
    <citation type="journal article" date="2011" name="Proc. Natl. Acad. Sci. U.S.A.">
        <title>Evolutionary erosion of yeast sex chromosomes by mating-type switching accidents.</title>
        <authorList>
            <person name="Gordon J.L."/>
            <person name="Armisen D."/>
            <person name="Proux-Wera E."/>
            <person name="Oheigeartaigh S.S."/>
            <person name="Byrne K.P."/>
            <person name="Wolfe K.H."/>
        </authorList>
    </citation>
    <scope>NUCLEOTIDE SEQUENCE [LARGE SCALE GENOMIC DNA]</scope>
    <source>
        <strain evidence="4">ATCC 10662 / CBS 1146 / NBRC 0425 / NCYC 2629 / NRRL Y-866</strain>
    </source>
</reference>
<accession>G8ZTK7</accession>
<feature type="compositionally biased region" description="Basic and acidic residues" evidence="1">
    <location>
        <begin position="766"/>
        <end position="797"/>
    </location>
</feature>
<dbReference type="HOGENOM" id="CLU_012586_0_0_1"/>
<dbReference type="AlphaFoldDB" id="G8ZTK7"/>
<keyword evidence="4" id="KW-1185">Reference proteome</keyword>
<feature type="compositionally biased region" description="Low complexity" evidence="1">
    <location>
        <begin position="511"/>
        <end position="520"/>
    </location>
</feature>
<feature type="region of interest" description="Disordered" evidence="1">
    <location>
        <begin position="676"/>
        <end position="938"/>
    </location>
</feature>
<dbReference type="GeneID" id="11502385"/>
<dbReference type="OrthoDB" id="5563539at2759"/>
<protein>
    <recommendedName>
        <fullName evidence="2">Nitrogen regulatory protein areA GATA-like domain-containing protein</fullName>
    </recommendedName>
</protein>
<dbReference type="Proteomes" id="UP000005627">
    <property type="component" value="Chromosome 4"/>
</dbReference>
<dbReference type="Pfam" id="PF08550">
    <property type="entry name" value="GATA_AreA"/>
    <property type="match status" value="1"/>
</dbReference>
<dbReference type="GO" id="GO:0005773">
    <property type="term" value="C:vacuole"/>
    <property type="evidence" value="ECO:0007669"/>
    <property type="project" value="GOC"/>
</dbReference>
<feature type="compositionally biased region" description="Acidic residues" evidence="1">
    <location>
        <begin position="753"/>
        <end position="765"/>
    </location>
</feature>
<dbReference type="GO" id="GO:0007039">
    <property type="term" value="P:protein catabolic process in the vacuole"/>
    <property type="evidence" value="ECO:0007669"/>
    <property type="project" value="EnsemblFungi"/>
</dbReference>
<feature type="region of interest" description="Disordered" evidence="1">
    <location>
        <begin position="11"/>
        <end position="151"/>
    </location>
</feature>
<dbReference type="RefSeq" id="XP_003681162.1">
    <property type="nucleotide sequence ID" value="XM_003681114.1"/>
</dbReference>
<dbReference type="InterPro" id="IPR013860">
    <property type="entry name" value="AreA_GATA"/>
</dbReference>
<dbReference type="InterPro" id="IPR052292">
    <property type="entry name" value="Glucose_repression_reg"/>
</dbReference>
<sequence length="938" mass="103650">MGSNLAAYFADHNESNGSGMRPGLVRSTSSNVPGNDDDDMGPSVSMAVQADDEDGFQRSTFNLKRTRSMGYFDDYIDPTKKMPGKSVAQGSDDEYDDDDYNTDSDSESDSYSDDEDNDGYEEEEAAQTRGISPSVSPPPADADNYLMPQDDNDLVREPERHVDYLSHEWNEWDISQSWKYIILKKKKRAEDLVNAARLENASWRTWAKARNHLKTVSPEIVNWSKDSDVTWLYGPIVRDRDDDDVSDVERGYGSDDENSKRVAATKKIVMTKTPASPTPKPILKKRTVSEILAENSEWKLNEARKHISEMKHASVVMDPYGGESHDVYDDYDALAAKVNAQYYRHGNQYSDKGMADSQIIDPNTMQKVPQSVPEISHLDDGAQEYPESAQHIEKTNSMSSAQISSALANLKSNLKSASSNKTRHIHFNDRVEQCMALARNASDSEFSDEEDEYNTLRQGDLRSKSNDGSDSSDNNPSSSSSDESDEDDDNAGLFINPTTSRKADTYHLTDSSSQTSSVHSRTPINPIIKLLPATTLNYGSDDEASDNEEYNGYGNAVSHNVNTYRGYDYMYDYNSVYTGDTSSFLPGEGCDVVDVPDGLDLRAAMAADNASTYEMGHAVASSHGDSKETGDPSSPSNFMYDLPRDSDFDSDEQFIENSNYRSSDDDDDALSMKRTVSLGKGGQSNSLRDLRKPPSSTSVGPAKTRSFITGKSADNKNKDSTITKTPARGANPAGRPRCLKRNSSSSSFIFNSDSDEDDEGSDGDEHDGFMHNEQDGLDFDDTRVDENVSTGKEDKLPSFKPVKPVPPQSTVISPDPRTFSSPGASQAGDKSKSIRLKNTSSSAEVGASDVAISGSFSPRSDSVKSVVSNQGIVDKETTSDLREMNEHLKAYHLDDNKQEQSEENNESIHKMMQNARGIAHKYLHSWKNQDPKEDHSKD</sequence>
<dbReference type="GO" id="GO:0006986">
    <property type="term" value="P:response to unfolded protein"/>
    <property type="evidence" value="ECO:0007669"/>
    <property type="project" value="EnsemblFungi"/>
</dbReference>
<dbReference type="FunCoup" id="G8ZTK7">
    <property type="interactions" value="423"/>
</dbReference>
<feature type="compositionally biased region" description="Acidic residues" evidence="1">
    <location>
        <begin position="91"/>
        <end position="125"/>
    </location>
</feature>
<feature type="compositionally biased region" description="Polar residues" evidence="1">
    <location>
        <begin position="854"/>
        <end position="871"/>
    </location>
</feature>
<evidence type="ECO:0000256" key="1">
    <source>
        <dbReference type="SAM" id="MobiDB-lite"/>
    </source>
</evidence>
<feature type="compositionally biased region" description="Basic and acidic residues" evidence="1">
    <location>
        <begin position="873"/>
        <end position="900"/>
    </location>
</feature>
<dbReference type="GO" id="GO:0042149">
    <property type="term" value="P:cellular response to glucose starvation"/>
    <property type="evidence" value="ECO:0007669"/>
    <property type="project" value="EnsemblFungi"/>
</dbReference>
<feature type="domain" description="Nitrogen regulatory protein areA GATA-like" evidence="2">
    <location>
        <begin position="177"/>
        <end position="208"/>
    </location>
</feature>
<dbReference type="EMBL" id="HE616745">
    <property type="protein sequence ID" value="CCE91951.1"/>
    <property type="molecule type" value="Genomic_DNA"/>
</dbReference>
<feature type="compositionally biased region" description="Low complexity" evidence="1">
    <location>
        <begin position="742"/>
        <end position="752"/>
    </location>
</feature>
<gene>
    <name evidence="3" type="primary">TDEL0D03670</name>
    <name evidence="3" type="ORF">TDEL_0D03670</name>
</gene>